<keyword evidence="7 9" id="KW-0057">Aromatic amino acid biosynthesis</keyword>
<dbReference type="NCBIfam" id="TIGR01356">
    <property type="entry name" value="aroA"/>
    <property type="match status" value="1"/>
</dbReference>
<feature type="binding site" evidence="9">
    <location>
        <position position="388"/>
    </location>
    <ligand>
        <name>phosphoenolpyruvate</name>
        <dbReference type="ChEBI" id="CHEBI:58702"/>
    </ligand>
</feature>
<evidence type="ECO:0000313" key="11">
    <source>
        <dbReference type="EMBL" id="TYK94346.1"/>
    </source>
</evidence>
<keyword evidence="6 9" id="KW-0808">Transferase</keyword>
<dbReference type="CDD" id="cd01556">
    <property type="entry name" value="EPSP_synthase"/>
    <property type="match status" value="1"/>
</dbReference>
<feature type="binding site" evidence="9">
    <location>
        <position position="171"/>
    </location>
    <ligand>
        <name>phosphoenolpyruvate</name>
        <dbReference type="ChEBI" id="CHEBI:58702"/>
    </ligand>
</feature>
<feature type="active site" description="Proton acceptor" evidence="9">
    <location>
        <position position="315"/>
    </location>
</feature>
<dbReference type="InterPro" id="IPR001986">
    <property type="entry name" value="Enolpyruvate_Tfrase_dom"/>
</dbReference>
<dbReference type="PIRSF" id="PIRSF000505">
    <property type="entry name" value="EPSPS"/>
    <property type="match status" value="1"/>
</dbReference>
<dbReference type="Gene3D" id="3.65.10.10">
    <property type="entry name" value="Enolpyruvate transferase domain"/>
    <property type="match status" value="2"/>
</dbReference>
<dbReference type="FunFam" id="3.65.10.10:FF:000006">
    <property type="entry name" value="3-phosphoshikimate 1-carboxyvinyltransferase"/>
    <property type="match status" value="1"/>
</dbReference>
<feature type="binding site" evidence="9">
    <location>
        <position position="23"/>
    </location>
    <ligand>
        <name>phosphoenolpyruvate</name>
        <dbReference type="ChEBI" id="CHEBI:58702"/>
    </ligand>
</feature>
<evidence type="ECO:0000256" key="9">
    <source>
        <dbReference type="HAMAP-Rule" id="MF_00210"/>
    </source>
</evidence>
<evidence type="ECO:0000256" key="1">
    <source>
        <dbReference type="ARBA" id="ARBA00002174"/>
    </source>
</evidence>
<evidence type="ECO:0000256" key="7">
    <source>
        <dbReference type="ARBA" id="ARBA00023141"/>
    </source>
</evidence>
<feature type="domain" description="Enolpyruvate transferase" evidence="10">
    <location>
        <begin position="11"/>
        <end position="424"/>
    </location>
</feature>
<dbReference type="PANTHER" id="PTHR21090:SF5">
    <property type="entry name" value="PENTAFUNCTIONAL AROM POLYPEPTIDE"/>
    <property type="match status" value="1"/>
</dbReference>
<evidence type="ECO:0000313" key="12">
    <source>
        <dbReference type="Proteomes" id="UP000325300"/>
    </source>
</evidence>
<dbReference type="EC" id="2.5.1.19" evidence="9"/>
<evidence type="ECO:0000256" key="6">
    <source>
        <dbReference type="ARBA" id="ARBA00022679"/>
    </source>
</evidence>
<comment type="caution">
    <text evidence="11">The sequence shown here is derived from an EMBL/GenBank/DDBJ whole genome shotgun (WGS) entry which is preliminary data.</text>
</comment>
<dbReference type="Proteomes" id="UP000325300">
    <property type="component" value="Unassembled WGS sequence"/>
</dbReference>
<comment type="subunit">
    <text evidence="9">Monomer.</text>
</comment>
<comment type="function">
    <text evidence="1 9">Catalyzes the transfer of the enolpyruvyl moiety of phosphoenolpyruvate (PEP) to the 5-hydroxyl of shikimate-3-phosphate (S3P) to produce enolpyruvyl shikimate-3-phosphate and inorganic phosphate.</text>
</comment>
<dbReference type="InterPro" id="IPR023193">
    <property type="entry name" value="EPSP_synthase_CS"/>
</dbReference>
<dbReference type="HAMAP" id="MF_00210">
    <property type="entry name" value="EPSP_synth"/>
    <property type="match status" value="1"/>
</dbReference>
<feature type="binding site" evidence="9">
    <location>
        <position position="23"/>
    </location>
    <ligand>
        <name>3-phosphoshikimate</name>
        <dbReference type="ChEBI" id="CHEBI:145989"/>
    </ligand>
</feature>
<evidence type="ECO:0000256" key="4">
    <source>
        <dbReference type="ARBA" id="ARBA00022490"/>
    </source>
</evidence>
<dbReference type="PANTHER" id="PTHR21090">
    <property type="entry name" value="AROM/DEHYDROQUINATE SYNTHASE"/>
    <property type="match status" value="1"/>
</dbReference>
<gene>
    <name evidence="9 11" type="primary">aroA</name>
    <name evidence="11" type="ORF">E0F67_08225</name>
</gene>
<feature type="binding site" evidence="9">
    <location>
        <position position="24"/>
    </location>
    <ligand>
        <name>3-phosphoshikimate</name>
        <dbReference type="ChEBI" id="CHEBI:145989"/>
    </ligand>
</feature>
<dbReference type="InterPro" id="IPR013792">
    <property type="entry name" value="RNA3'P_cycl/enolpyr_Trfase_a/b"/>
</dbReference>
<protein>
    <recommendedName>
        <fullName evidence="9">3-phosphoshikimate 1-carboxyvinyltransferase</fullName>
        <ecNumber evidence="9">2.5.1.19</ecNumber>
    </recommendedName>
    <alternativeName>
        <fullName evidence="9">5-enolpyruvylshikimate-3-phosphate synthase</fullName>
        <shortName evidence="9">EPSP synthase</shortName>
        <shortName evidence="9">EPSPS</shortName>
    </alternativeName>
</protein>
<feature type="binding site" evidence="9">
    <location>
        <position position="315"/>
    </location>
    <ligand>
        <name>3-phosphoshikimate</name>
        <dbReference type="ChEBI" id="CHEBI:145989"/>
    </ligand>
</feature>
<feature type="binding site" evidence="9">
    <location>
        <position position="95"/>
    </location>
    <ligand>
        <name>phosphoenolpyruvate</name>
        <dbReference type="ChEBI" id="CHEBI:58702"/>
    </ligand>
</feature>
<dbReference type="GO" id="GO:0008652">
    <property type="term" value="P:amino acid biosynthetic process"/>
    <property type="evidence" value="ECO:0007669"/>
    <property type="project" value="UniProtKB-KW"/>
</dbReference>
<dbReference type="GO" id="GO:0005737">
    <property type="term" value="C:cytoplasm"/>
    <property type="evidence" value="ECO:0007669"/>
    <property type="project" value="UniProtKB-SubCell"/>
</dbReference>
<evidence type="ECO:0000256" key="3">
    <source>
        <dbReference type="ARBA" id="ARBA00009948"/>
    </source>
</evidence>
<dbReference type="InterPro" id="IPR036968">
    <property type="entry name" value="Enolpyruvate_Tfrase_sf"/>
</dbReference>
<accession>A0A5S4TDC0</accession>
<dbReference type="InterPro" id="IPR006264">
    <property type="entry name" value="EPSP_synthase"/>
</dbReference>
<dbReference type="AlphaFoldDB" id="A0A5S4TDC0"/>
<comment type="catalytic activity">
    <reaction evidence="8">
        <text>3-phosphoshikimate + phosphoenolpyruvate = 5-O-(1-carboxyvinyl)-3-phosphoshikimate + phosphate</text>
        <dbReference type="Rhea" id="RHEA:21256"/>
        <dbReference type="ChEBI" id="CHEBI:43474"/>
        <dbReference type="ChEBI" id="CHEBI:57701"/>
        <dbReference type="ChEBI" id="CHEBI:58702"/>
        <dbReference type="ChEBI" id="CHEBI:145989"/>
        <dbReference type="EC" id="2.5.1.19"/>
    </reaction>
    <physiologicalReaction direction="left-to-right" evidence="8">
        <dbReference type="Rhea" id="RHEA:21257"/>
    </physiologicalReaction>
</comment>
<comment type="similarity">
    <text evidence="3 9">Belongs to the EPSP synthase family.</text>
</comment>
<proteinExistence type="inferred from homology"/>
<dbReference type="UniPathway" id="UPA00053">
    <property type="reaction ID" value="UER00089"/>
</dbReference>
<dbReference type="PROSITE" id="PS00885">
    <property type="entry name" value="EPSP_SYNTHASE_2"/>
    <property type="match status" value="1"/>
</dbReference>
<evidence type="ECO:0000259" key="10">
    <source>
        <dbReference type="Pfam" id="PF00275"/>
    </source>
</evidence>
<feature type="binding site" evidence="9">
    <location>
        <position position="346"/>
    </location>
    <ligand>
        <name>phosphoenolpyruvate</name>
        <dbReference type="ChEBI" id="CHEBI:58702"/>
    </ligand>
</feature>
<evidence type="ECO:0000256" key="8">
    <source>
        <dbReference type="ARBA" id="ARBA00044633"/>
    </source>
</evidence>
<feature type="binding site" evidence="9">
    <location>
        <position position="123"/>
    </location>
    <ligand>
        <name>phosphoenolpyruvate</name>
        <dbReference type="ChEBI" id="CHEBI:58702"/>
    </ligand>
</feature>
<comment type="subcellular location">
    <subcellularLocation>
        <location evidence="9">Cytoplasm</location>
    </subcellularLocation>
</comment>
<dbReference type="PROSITE" id="PS00104">
    <property type="entry name" value="EPSP_SYNTHASE_1"/>
    <property type="match status" value="1"/>
</dbReference>
<feature type="binding site" evidence="9">
    <location>
        <position position="169"/>
    </location>
    <ligand>
        <name>3-phosphoshikimate</name>
        <dbReference type="ChEBI" id="CHEBI:145989"/>
    </ligand>
</feature>
<keyword evidence="5 9" id="KW-0028">Amino-acid biosynthesis</keyword>
<comment type="pathway">
    <text evidence="2 9">Metabolic intermediate biosynthesis; chorismate biosynthesis; chorismate from D-erythrose 4-phosphate and phosphoenolpyruvate: step 6/7.</text>
</comment>
<dbReference type="EMBL" id="SJLI01000008">
    <property type="protein sequence ID" value="TYK94346.1"/>
    <property type="molecule type" value="Genomic_DNA"/>
</dbReference>
<evidence type="ECO:0000256" key="5">
    <source>
        <dbReference type="ARBA" id="ARBA00022605"/>
    </source>
</evidence>
<dbReference type="Pfam" id="PF00275">
    <property type="entry name" value="EPSP_synthase"/>
    <property type="match status" value="1"/>
</dbReference>
<name>A0A5S4TDC0_STRPY</name>
<dbReference type="FunFam" id="3.65.10.10:FF:000005">
    <property type="entry name" value="3-phosphoshikimate 1-carboxyvinyltransferase"/>
    <property type="match status" value="1"/>
</dbReference>
<dbReference type="SUPFAM" id="SSF55205">
    <property type="entry name" value="EPT/RTPC-like"/>
    <property type="match status" value="1"/>
</dbReference>
<feature type="binding site" evidence="9">
    <location>
        <position position="28"/>
    </location>
    <ligand>
        <name>3-phosphoshikimate</name>
        <dbReference type="ChEBI" id="CHEBI:145989"/>
    </ligand>
</feature>
<organism evidence="11 12">
    <name type="scientific">Streptococcus pyogenes</name>
    <dbReference type="NCBI Taxonomy" id="1314"/>
    <lineage>
        <taxon>Bacteria</taxon>
        <taxon>Bacillati</taxon>
        <taxon>Bacillota</taxon>
        <taxon>Bacilli</taxon>
        <taxon>Lactobacillales</taxon>
        <taxon>Streptococcaceae</taxon>
        <taxon>Streptococcus</taxon>
    </lineage>
</organism>
<dbReference type="GO" id="GO:0009423">
    <property type="term" value="P:chorismate biosynthetic process"/>
    <property type="evidence" value="ECO:0007669"/>
    <property type="project" value="UniProtKB-UniRule"/>
</dbReference>
<evidence type="ECO:0000256" key="2">
    <source>
        <dbReference type="ARBA" id="ARBA00004811"/>
    </source>
</evidence>
<feature type="binding site" evidence="9">
    <location>
        <position position="342"/>
    </location>
    <ligand>
        <name>3-phosphoshikimate</name>
        <dbReference type="ChEBI" id="CHEBI:145989"/>
    </ligand>
</feature>
<keyword evidence="4 9" id="KW-0963">Cytoplasm</keyword>
<sequence length="430" mass="46654">MKRMKLRTNAGPLQGTIQVPGDKSISHRAVILGAVAKGETRVKGLLKGEDVLSTIQAFRNLGVRIEEKDDQLVIEGQGFQGLTAPCQTLNMGNSGTSMRLIAGLLAGQPFSVKMIGDESLSKRPMDRIVYPLKQMGVEISGETDRQFPPLQLQGNRNLQPITYTLPISSAQVKSAILLAALQAKGTTQVVEKEITRNHTEEMIQQFGGRLIVDGKRITLVGPQQLTAQEITVPGDISSAAFWLVAGLIIPGSELLLKNVGVNPTRTGILEVVEKMGAQIVYEDMNKKEQVTSIRVVYSHLKGTIISGGLIPRLIDELPIIALLATQAQGTTCIKDAQELRVKETDRIQVVTDILNSMGANIKATADGMIIKGPTVLYGANASTYGDHRIGMMTAIAALLVKQGQVHLDKEEAIMTSYPTFFKDLERLCHD</sequence>
<comment type="caution">
    <text evidence="9">Lacks conserved residue(s) required for the propagation of feature annotation.</text>
</comment>
<feature type="binding site" evidence="9">
    <location>
        <position position="171"/>
    </location>
    <ligand>
        <name>3-phosphoshikimate</name>
        <dbReference type="ChEBI" id="CHEBI:145989"/>
    </ligand>
</feature>
<dbReference type="GO" id="GO:0009073">
    <property type="term" value="P:aromatic amino acid family biosynthetic process"/>
    <property type="evidence" value="ECO:0007669"/>
    <property type="project" value="UniProtKB-KW"/>
</dbReference>
<reference evidence="11 12" key="1">
    <citation type="submission" date="2019-02" db="EMBL/GenBank/DDBJ databases">
        <title>Novel genomic isolates of S. pyogenes and S. dysgalactiae subsp. equisimilis associated to necrotising fasciitis (NSTI).</title>
        <authorList>
            <person name="Barrantes I."/>
        </authorList>
    </citation>
    <scope>NUCLEOTIDE SEQUENCE [LARGE SCALE GENOMIC DNA]</scope>
    <source>
        <strain evidence="11 12">SPY5003</strain>
    </source>
</reference>
<dbReference type="GO" id="GO:0003866">
    <property type="term" value="F:3-phosphoshikimate 1-carboxyvinyltransferase activity"/>
    <property type="evidence" value="ECO:0007669"/>
    <property type="project" value="UniProtKB-UniRule"/>
</dbReference>